<name>A0A834LMK5_RHOSS</name>
<reference evidence="8" key="1">
    <citation type="submission" date="2019-11" db="EMBL/GenBank/DDBJ databases">
        <authorList>
            <person name="Liu Y."/>
            <person name="Hou J."/>
            <person name="Li T.-Q."/>
            <person name="Guan C.-H."/>
            <person name="Wu X."/>
            <person name="Wu H.-Z."/>
            <person name="Ling F."/>
            <person name="Zhang R."/>
            <person name="Shi X.-G."/>
            <person name="Ren J.-P."/>
            <person name="Chen E.-F."/>
            <person name="Sun J.-M."/>
        </authorList>
    </citation>
    <scope>NUCLEOTIDE SEQUENCE</scope>
    <source>
        <strain evidence="8">Adult_tree_wgs_1</strain>
        <tissue evidence="8">Leaves</tissue>
    </source>
</reference>
<comment type="similarity">
    <text evidence="2">Belongs to the tetraspanin (TM4SF) family.</text>
</comment>
<dbReference type="PANTHER" id="PTHR32191">
    <property type="entry name" value="TETRASPANIN-8-RELATED"/>
    <property type="match status" value="1"/>
</dbReference>
<dbReference type="AlphaFoldDB" id="A0A834LMK5"/>
<evidence type="ECO:0000313" key="8">
    <source>
        <dbReference type="EMBL" id="KAF7142631.1"/>
    </source>
</evidence>
<evidence type="ECO:0000256" key="6">
    <source>
        <dbReference type="SAM" id="MobiDB-lite"/>
    </source>
</evidence>
<evidence type="ECO:0000256" key="1">
    <source>
        <dbReference type="ARBA" id="ARBA00004370"/>
    </source>
</evidence>
<dbReference type="Proteomes" id="UP000626092">
    <property type="component" value="Unassembled WGS sequence"/>
</dbReference>
<accession>A0A834LMK5</accession>
<dbReference type="GO" id="GO:0016020">
    <property type="term" value="C:membrane"/>
    <property type="evidence" value="ECO:0007669"/>
    <property type="project" value="UniProtKB-SubCell"/>
</dbReference>
<dbReference type="EMBL" id="WJXA01000005">
    <property type="protein sequence ID" value="KAF7142631.1"/>
    <property type="molecule type" value="Genomic_DNA"/>
</dbReference>
<keyword evidence="4 7" id="KW-1133">Transmembrane helix</keyword>
<comment type="caution">
    <text evidence="8">The sequence shown here is derived from an EMBL/GenBank/DDBJ whole genome shotgun (WGS) entry which is preliminary data.</text>
</comment>
<feature type="transmembrane region" description="Helical" evidence="7">
    <location>
        <begin position="314"/>
        <end position="333"/>
    </location>
</feature>
<keyword evidence="3 7" id="KW-0812">Transmembrane</keyword>
<feature type="transmembrane region" description="Helical" evidence="7">
    <location>
        <begin position="142"/>
        <end position="161"/>
    </location>
</feature>
<dbReference type="OrthoDB" id="1670341at2759"/>
<feature type="region of interest" description="Disordered" evidence="6">
    <location>
        <begin position="1"/>
        <end position="81"/>
    </location>
</feature>
<evidence type="ECO:0000256" key="5">
    <source>
        <dbReference type="ARBA" id="ARBA00023136"/>
    </source>
</evidence>
<evidence type="ECO:0000256" key="3">
    <source>
        <dbReference type="ARBA" id="ARBA00022692"/>
    </source>
</evidence>
<keyword evidence="5 7" id="KW-0472">Membrane</keyword>
<feature type="transmembrane region" description="Helical" evidence="7">
    <location>
        <begin position="168"/>
        <end position="188"/>
    </location>
</feature>
<comment type="subcellular location">
    <subcellularLocation>
        <location evidence="1">Membrane</location>
    </subcellularLocation>
</comment>
<gene>
    <name evidence="8" type="ORF">RHSIM_Rhsim05G0052800</name>
</gene>
<organism evidence="8 9">
    <name type="scientific">Rhododendron simsii</name>
    <name type="common">Sims's rhododendron</name>
    <dbReference type="NCBI Taxonomy" id="118357"/>
    <lineage>
        <taxon>Eukaryota</taxon>
        <taxon>Viridiplantae</taxon>
        <taxon>Streptophyta</taxon>
        <taxon>Embryophyta</taxon>
        <taxon>Tracheophyta</taxon>
        <taxon>Spermatophyta</taxon>
        <taxon>Magnoliopsida</taxon>
        <taxon>eudicotyledons</taxon>
        <taxon>Gunneridae</taxon>
        <taxon>Pentapetalae</taxon>
        <taxon>asterids</taxon>
        <taxon>Ericales</taxon>
        <taxon>Ericaceae</taxon>
        <taxon>Ericoideae</taxon>
        <taxon>Rhodoreae</taxon>
        <taxon>Rhododendron</taxon>
    </lineage>
</organism>
<protein>
    <submittedName>
        <fullName evidence="8">Uncharacterized protein</fullName>
    </submittedName>
</protein>
<proteinExistence type="inferred from homology"/>
<dbReference type="GO" id="GO:0009734">
    <property type="term" value="P:auxin-activated signaling pathway"/>
    <property type="evidence" value="ECO:0007669"/>
    <property type="project" value="InterPro"/>
</dbReference>
<sequence length="352" mass="38951">MATETPPPPPPPPGVATETPPPPETSPPLSMATETPPPPSGVATETPPRMPRETPPPGVATKTPPGMATETPPSVATETPPGRWASISNVIASTVSRHAFIFIVITSTIPIFGTGYFLVSTLLLLRRGGDPKCEYPRLEWDLWFDVFLLLVFLVGSIGVSFKAKAVQITCIALLVVTTLLIAVISWSIDIGGTTFPEDAKRIDDDYRLETYAPWAHKFLLKDSGWNTYQNCLMEKKICDKLDNLDFVQGGCCMPPSYCGYEDKNLTWVIPKTGRYAEDANCVRWDNNERKLCYNCETCQAVYVFTMKYNWNDRAFGLFLGAMVLVLCLALTFAEEGRENNRSRGRADNNRSV</sequence>
<evidence type="ECO:0000256" key="2">
    <source>
        <dbReference type="ARBA" id="ARBA00006840"/>
    </source>
</evidence>
<feature type="transmembrane region" description="Helical" evidence="7">
    <location>
        <begin position="99"/>
        <end position="122"/>
    </location>
</feature>
<keyword evidence="9" id="KW-1185">Reference proteome</keyword>
<feature type="compositionally biased region" description="Pro residues" evidence="6">
    <location>
        <begin position="1"/>
        <end position="26"/>
    </location>
</feature>
<evidence type="ECO:0000256" key="7">
    <source>
        <dbReference type="SAM" id="Phobius"/>
    </source>
</evidence>
<dbReference type="InterPro" id="IPR044991">
    <property type="entry name" value="TET_plant"/>
</dbReference>
<evidence type="ECO:0000313" key="9">
    <source>
        <dbReference type="Proteomes" id="UP000626092"/>
    </source>
</evidence>
<evidence type="ECO:0000256" key="4">
    <source>
        <dbReference type="ARBA" id="ARBA00022989"/>
    </source>
</evidence>